<evidence type="ECO:0000313" key="2">
    <source>
        <dbReference type="EMBL" id="CAG9783215.1"/>
    </source>
</evidence>
<feature type="compositionally biased region" description="Polar residues" evidence="1">
    <location>
        <begin position="809"/>
        <end position="820"/>
    </location>
</feature>
<dbReference type="Proteomes" id="UP001153714">
    <property type="component" value="Chromosome 10"/>
</dbReference>
<feature type="compositionally biased region" description="Basic residues" evidence="1">
    <location>
        <begin position="182"/>
        <end position="191"/>
    </location>
</feature>
<accession>A0A9N9QTW2</accession>
<reference evidence="2" key="2">
    <citation type="submission" date="2022-10" db="EMBL/GenBank/DDBJ databases">
        <authorList>
            <consortium name="ENA_rothamsted_submissions"/>
            <consortium name="culmorum"/>
            <person name="King R."/>
        </authorList>
    </citation>
    <scope>NUCLEOTIDE SEQUENCE</scope>
</reference>
<feature type="compositionally biased region" description="Low complexity" evidence="1">
    <location>
        <begin position="1361"/>
        <end position="1380"/>
    </location>
</feature>
<feature type="compositionally biased region" description="Polar residues" evidence="1">
    <location>
        <begin position="968"/>
        <end position="989"/>
    </location>
</feature>
<feature type="compositionally biased region" description="Polar residues" evidence="1">
    <location>
        <begin position="869"/>
        <end position="881"/>
    </location>
</feature>
<dbReference type="OrthoDB" id="2154311at2759"/>
<feature type="compositionally biased region" description="Low complexity" evidence="1">
    <location>
        <begin position="834"/>
        <end position="850"/>
    </location>
</feature>
<dbReference type="EMBL" id="OU893341">
    <property type="protein sequence ID" value="CAG9783215.1"/>
    <property type="molecule type" value="Genomic_DNA"/>
</dbReference>
<protein>
    <submittedName>
        <fullName evidence="2">Uncharacterized protein</fullName>
    </submittedName>
</protein>
<feature type="compositionally biased region" description="Basic residues" evidence="1">
    <location>
        <begin position="201"/>
        <end position="221"/>
    </location>
</feature>
<keyword evidence="3" id="KW-1185">Reference proteome</keyword>
<feature type="region of interest" description="Disordered" evidence="1">
    <location>
        <begin position="178"/>
        <end position="248"/>
    </location>
</feature>
<reference evidence="2" key="1">
    <citation type="submission" date="2021-12" db="EMBL/GenBank/DDBJ databases">
        <authorList>
            <person name="King R."/>
        </authorList>
    </citation>
    <scope>NUCLEOTIDE SEQUENCE</scope>
</reference>
<gene>
    <name evidence="2" type="ORF">DIATSA_LOCUS1405</name>
</gene>
<feature type="compositionally biased region" description="Gly residues" evidence="1">
    <location>
        <begin position="1342"/>
        <end position="1351"/>
    </location>
</feature>
<feature type="region of interest" description="Disordered" evidence="1">
    <location>
        <begin position="809"/>
        <end position="881"/>
    </location>
</feature>
<proteinExistence type="predicted"/>
<evidence type="ECO:0000256" key="1">
    <source>
        <dbReference type="SAM" id="MobiDB-lite"/>
    </source>
</evidence>
<feature type="region of interest" description="Disordered" evidence="1">
    <location>
        <begin position="963"/>
        <end position="992"/>
    </location>
</feature>
<sequence length="1471" mass="163952">MISNNEDISAELDKVVCRLTKLALRTARRRQQPLSNRWMQCKLLDLLNLTEKAIGKKRQLYTEMNPLKAICYEKANASEESRELSYDVMEDDLANVFLDQTSSTELNFEEMIRFPSLIDIEPISPVHSPKHYSKVIPLSCLKAWADGNDKVLVYSVQNSSHCISSGDTDHSACNITAFRNQKNNKKRRGSAGRKPDLDLRHRIKTPSKTSYGKRRGNRKSNGHHDNNESVEQNVKKKPSYNILDKNSHQRLSAADVKKYLYKGKKSYKHMLQSRSRPISPTLIQFCHPNTENERDSALKESSTDLIELAPNNIDDTIAITKESLLIDIITEDNEETIALRRTIGTDAEDDLLIFENEQEHTRGSMTNVMNIDSFNDKPINGSEEIHSQTLFLYDINEPSTSKGIRHVSMDVQCGPESDNNYAMLSSTTSFTKRPQIFNAGLKIVNSFSDEQEHVINCDFGTSTNENFDSCKEISAKRKFTGIKIKDSETKITNKVETVTQETNTNLNISSILNLVSTTETRILESVSSHYKIEDSGSELCDSLSSSQRSPLHFMNFAKDTSGFPIKLTEDVELESKFSHKLIRPKLSNGGVYVHSYKERQMSEDVVYQGDWQRYTTVAAPKKKSCNVVTNRTLELNKRIRNDNKDNACTNKNIRPATVNLVRNNNVKNVKQVKKMPTVNNMAKVTSCNKNATKVASKLTSKRLLSKKSSTIIKKPPKTPTMLKTESEVMPKPRRKSYIPLYLKRKLSTNNHQNEHLDCGEQNKNEKVIVNKKVERSVNEIKTVLLKFNPEPNESVNYVVFKNEIETNNHCSTDSENIFNSDNDDERTNDSNKRSPSPQSFNSSAGSSPNSIATVRVRPTLRLADKRHSNSSNRSNQGLFQTENTEIINKKLTKKCKSVKKYQNNISDNKENLPESSKRNKDIAFSSTFSKNKSIFRAQIASENPQSANNIVNRRKSTNKANIKIPSVPSFTGKHSISGTSTMPSLSPENKSLKDSFNTKKAVNSMIQDSEIEQNSVIINIVDNNLLTEWMTTTQTLIAESQSSNIASAMRQLVEERLEFIERLSDNDAEADSRTVQMSERCNSVPASDTTSFHDATSLNSSYGTVMGFNDYTQIVDWNEMDLDNIFFDSVVYNEYDPAVDNDSIIGITGTKPNVTDLELLSFNSIASASKVSEYFLAEGSSNNDSDIQNSVTPADNCVRDIFERKAPLSIESPAGRLTIQAFSGLSMNAAPAARVLQDHVNLVDSETGSIARDHVRQTTSEEVFVSGRSSGSFDSCVINEDAVVPDWLFRIISQQQALEEDEDENDDEDEDEEEESEHLIPIQLPLAEPIYDVNGNAVEPGMGAGAGAGDGRGIHSDHSQDSSGRGTSLSSSVTSSGPQSEAILIDPTAFTMPYDLIREPASSSSIIVSQLPTHFEAADTSRATAEGPMNSRNAAILNSSGDPQILPVRAASDIDADISSIDTDVPDSSDN</sequence>
<evidence type="ECO:0000313" key="3">
    <source>
        <dbReference type="Proteomes" id="UP001153714"/>
    </source>
</evidence>
<feature type="compositionally biased region" description="Acidic residues" evidence="1">
    <location>
        <begin position="1298"/>
        <end position="1316"/>
    </location>
</feature>
<feature type="region of interest" description="Disordered" evidence="1">
    <location>
        <begin position="1296"/>
        <end position="1380"/>
    </location>
</feature>
<name>A0A9N9QTW2_9NEOP</name>
<organism evidence="2 3">
    <name type="scientific">Diatraea saccharalis</name>
    <name type="common">sugarcane borer</name>
    <dbReference type="NCBI Taxonomy" id="40085"/>
    <lineage>
        <taxon>Eukaryota</taxon>
        <taxon>Metazoa</taxon>
        <taxon>Ecdysozoa</taxon>
        <taxon>Arthropoda</taxon>
        <taxon>Hexapoda</taxon>
        <taxon>Insecta</taxon>
        <taxon>Pterygota</taxon>
        <taxon>Neoptera</taxon>
        <taxon>Endopterygota</taxon>
        <taxon>Lepidoptera</taxon>
        <taxon>Glossata</taxon>
        <taxon>Ditrysia</taxon>
        <taxon>Pyraloidea</taxon>
        <taxon>Crambidae</taxon>
        <taxon>Crambinae</taxon>
        <taxon>Diatraea</taxon>
    </lineage>
</organism>